<keyword evidence="3" id="KW-1185">Reference proteome</keyword>
<evidence type="ECO:0000256" key="1">
    <source>
        <dbReference type="SAM" id="MobiDB-lite"/>
    </source>
</evidence>
<accession>A0A0G4F0K2</accession>
<feature type="region of interest" description="Disordered" evidence="1">
    <location>
        <begin position="164"/>
        <end position="185"/>
    </location>
</feature>
<name>A0A0G4F0K2_VITBC</name>
<feature type="region of interest" description="Disordered" evidence="1">
    <location>
        <begin position="624"/>
        <end position="645"/>
    </location>
</feature>
<feature type="compositionally biased region" description="Basic residues" evidence="1">
    <location>
        <begin position="31"/>
        <end position="41"/>
    </location>
</feature>
<feature type="region of interest" description="Disordered" evidence="1">
    <location>
        <begin position="1"/>
        <end position="80"/>
    </location>
</feature>
<dbReference type="VEuPathDB" id="CryptoDB:Vbra_14031"/>
<dbReference type="InParanoid" id="A0A0G4F0K2"/>
<dbReference type="EMBL" id="CDMY01000354">
    <property type="protein sequence ID" value="CEM04585.1"/>
    <property type="molecule type" value="Genomic_DNA"/>
</dbReference>
<dbReference type="Proteomes" id="UP000041254">
    <property type="component" value="Unassembled WGS sequence"/>
</dbReference>
<gene>
    <name evidence="2" type="ORF">Vbra_14031</name>
</gene>
<proteinExistence type="predicted"/>
<feature type="region of interest" description="Disordered" evidence="1">
    <location>
        <begin position="105"/>
        <end position="142"/>
    </location>
</feature>
<evidence type="ECO:0000313" key="2">
    <source>
        <dbReference type="EMBL" id="CEM04585.1"/>
    </source>
</evidence>
<evidence type="ECO:0000313" key="3">
    <source>
        <dbReference type="Proteomes" id="UP000041254"/>
    </source>
</evidence>
<feature type="compositionally biased region" description="Low complexity" evidence="1">
    <location>
        <begin position="115"/>
        <end position="128"/>
    </location>
</feature>
<feature type="compositionally biased region" description="Basic and acidic residues" evidence="1">
    <location>
        <begin position="69"/>
        <end position="80"/>
    </location>
</feature>
<organism evidence="2 3">
    <name type="scientific">Vitrella brassicaformis (strain CCMP3155)</name>
    <dbReference type="NCBI Taxonomy" id="1169540"/>
    <lineage>
        <taxon>Eukaryota</taxon>
        <taxon>Sar</taxon>
        <taxon>Alveolata</taxon>
        <taxon>Colpodellida</taxon>
        <taxon>Vitrellaceae</taxon>
        <taxon>Vitrella</taxon>
    </lineage>
</organism>
<feature type="compositionally biased region" description="Polar residues" evidence="1">
    <location>
        <begin position="633"/>
        <end position="645"/>
    </location>
</feature>
<sequence length="645" mass="71495">MSGHVSRGKGLPAPSPLAARPLPQESQPRKPGSKTRPGKKGRNAERQRKAHQREQALWSAIEGVVKSSKSMDNKGGDLRRILHENDDVTDDMKTYIEKRFKGYESASPLKSQREGPAAQLQQAGGASATGKHGQQGGGGPRPHRRLWEWELRVVAGGGGVVQGGGVSGGAGSSSSSSSDGNTLTGGMADLNNGQCRMKKHWKMLWLFTDIIIVCKLCPKFRWCIIIWCRVVVVPICQLIRATGRQPRIVDGRVNLYQQHGRWYIEMESGAPFLIPERFALRPRSTSWIRMGRRRCCNSSGTTARQHFQSIHITIPLEVVLPRFCEYADLTHQVRVTDQWNINWVKCVLSLNYKLIKQRKDAVLKVVNGRAIPFEQGLYWYLQMVKKNGGGPAPPLRLPRCFCVIAELFRLTPVERSFVKGNNLPARDDSSKTNNQQELRDTAREMVEASTTTHPDLKAVIQPTAYGIKDDTGAVPEGYDLTAHHLGIILKTFENQNPIDEEWEDEAMGLSHALQHLTDRNVIEIGRGRRAASCRAEGSSEQHTAQVCGGQLSCLHEFHLAGLLHLDLNNIMFPEKAPLQMQPRFHGRHASPNSLRGIEQSPRDDLFAGVRAALSVIMTPASASPGAPWAAGSRSTCCPMTTRPTR</sequence>
<reference evidence="2 3" key="1">
    <citation type="submission" date="2014-11" db="EMBL/GenBank/DDBJ databases">
        <authorList>
            <person name="Zhu J."/>
            <person name="Qi W."/>
            <person name="Song R."/>
        </authorList>
    </citation>
    <scope>NUCLEOTIDE SEQUENCE [LARGE SCALE GENOMIC DNA]</scope>
</reference>
<protein>
    <submittedName>
        <fullName evidence="2">Uncharacterized protein</fullName>
    </submittedName>
</protein>
<dbReference type="AlphaFoldDB" id="A0A0G4F0K2"/>